<dbReference type="Gene3D" id="1.10.238.10">
    <property type="entry name" value="EF-hand"/>
    <property type="match status" value="1"/>
</dbReference>
<dbReference type="PROSITE" id="PS00018">
    <property type="entry name" value="EF_HAND_1"/>
    <property type="match status" value="1"/>
</dbReference>
<dbReference type="PROSITE" id="PS50222">
    <property type="entry name" value="EF_HAND_2"/>
    <property type="match status" value="1"/>
</dbReference>
<comment type="caution">
    <text evidence="5">The sequence shown here is derived from an EMBL/GenBank/DDBJ whole genome shotgun (WGS) entry which is preliminary data.</text>
</comment>
<dbReference type="InterPro" id="IPR002048">
    <property type="entry name" value="EF_hand_dom"/>
</dbReference>
<dbReference type="Pfam" id="PF13499">
    <property type="entry name" value="EF-hand_7"/>
    <property type="match status" value="1"/>
</dbReference>
<gene>
    <name evidence="5" type="ORF">CYMTET_13650</name>
</gene>
<dbReference type="SMART" id="SM00054">
    <property type="entry name" value="EFh"/>
    <property type="match status" value="2"/>
</dbReference>
<accession>A0AAE0GI65</accession>
<dbReference type="Proteomes" id="UP001190700">
    <property type="component" value="Unassembled WGS sequence"/>
</dbReference>
<reference evidence="5 6" key="1">
    <citation type="journal article" date="2015" name="Genome Biol. Evol.">
        <title>Comparative Genomics of a Bacterivorous Green Alga Reveals Evolutionary Causalities and Consequences of Phago-Mixotrophic Mode of Nutrition.</title>
        <authorList>
            <person name="Burns J.A."/>
            <person name="Paasch A."/>
            <person name="Narechania A."/>
            <person name="Kim E."/>
        </authorList>
    </citation>
    <scope>NUCLEOTIDE SEQUENCE [LARGE SCALE GENOMIC DNA]</scope>
    <source>
        <strain evidence="5 6">PLY_AMNH</strain>
    </source>
</reference>
<keyword evidence="1" id="KW-0106">Calcium</keyword>
<feature type="domain" description="EF-hand" evidence="4">
    <location>
        <begin position="2"/>
        <end position="37"/>
    </location>
</feature>
<evidence type="ECO:0000256" key="3">
    <source>
        <dbReference type="SAM" id="MobiDB-lite"/>
    </source>
</evidence>
<feature type="region of interest" description="Disordered" evidence="3">
    <location>
        <begin position="98"/>
        <end position="152"/>
    </location>
</feature>
<dbReference type="Gene3D" id="1.20.920.60">
    <property type="match status" value="1"/>
</dbReference>
<dbReference type="AlphaFoldDB" id="A0AAE0GI65"/>
<keyword evidence="6" id="KW-1185">Reference proteome</keyword>
<sequence>MFEDADHAVLFALFDENHDGKLDIEEFGQMLKEIGVTEFFTASKVDKFIEGQFGNADTNGDKKVVFHEFVRYFPDLLEYAKLQRIRVRRPDRYEDPELMEYAESQKETLNAQRKRTRGRRPRTPEDEEEGAADLHAEGTCPRQHQAGKPVQKGLDEDGRLMLEQIAASMVTAREQKKLLESQLAAVRLQEKDAAQKALESAAQAERELADLRRSLMHAQAARRDKQRAAEATLQQVLLQVRAINKKDLKEMKKMVAPPRIVQRALEALCIALDCGALNMPMILSVMTCATLSR</sequence>
<dbReference type="CDD" id="cd00051">
    <property type="entry name" value="EFh"/>
    <property type="match status" value="1"/>
</dbReference>
<dbReference type="SUPFAM" id="SSF47473">
    <property type="entry name" value="EF-hand"/>
    <property type="match status" value="1"/>
</dbReference>
<dbReference type="InterPro" id="IPR018247">
    <property type="entry name" value="EF_Hand_1_Ca_BS"/>
</dbReference>
<keyword evidence="2" id="KW-0175">Coiled coil</keyword>
<evidence type="ECO:0000313" key="5">
    <source>
        <dbReference type="EMBL" id="KAK3278408.1"/>
    </source>
</evidence>
<feature type="compositionally biased region" description="Basic residues" evidence="3">
    <location>
        <begin position="112"/>
        <end position="121"/>
    </location>
</feature>
<evidence type="ECO:0000256" key="2">
    <source>
        <dbReference type="SAM" id="Coils"/>
    </source>
</evidence>
<proteinExistence type="predicted"/>
<evidence type="ECO:0000313" key="6">
    <source>
        <dbReference type="Proteomes" id="UP001190700"/>
    </source>
</evidence>
<feature type="coiled-coil region" evidence="2">
    <location>
        <begin position="162"/>
        <end position="221"/>
    </location>
</feature>
<organism evidence="5 6">
    <name type="scientific">Cymbomonas tetramitiformis</name>
    <dbReference type="NCBI Taxonomy" id="36881"/>
    <lineage>
        <taxon>Eukaryota</taxon>
        <taxon>Viridiplantae</taxon>
        <taxon>Chlorophyta</taxon>
        <taxon>Pyramimonadophyceae</taxon>
        <taxon>Pyramimonadales</taxon>
        <taxon>Pyramimonadaceae</taxon>
        <taxon>Cymbomonas</taxon>
    </lineage>
</organism>
<evidence type="ECO:0000256" key="1">
    <source>
        <dbReference type="ARBA" id="ARBA00022837"/>
    </source>
</evidence>
<dbReference type="EMBL" id="LGRX02005461">
    <property type="protein sequence ID" value="KAK3278408.1"/>
    <property type="molecule type" value="Genomic_DNA"/>
</dbReference>
<evidence type="ECO:0000259" key="4">
    <source>
        <dbReference type="PROSITE" id="PS50222"/>
    </source>
</evidence>
<protein>
    <recommendedName>
        <fullName evidence="4">EF-hand domain-containing protein</fullName>
    </recommendedName>
</protein>
<dbReference type="GO" id="GO:0005509">
    <property type="term" value="F:calcium ion binding"/>
    <property type="evidence" value="ECO:0007669"/>
    <property type="project" value="InterPro"/>
</dbReference>
<dbReference type="InterPro" id="IPR011992">
    <property type="entry name" value="EF-hand-dom_pair"/>
</dbReference>
<name>A0AAE0GI65_9CHLO</name>